<sequence length="60" mass="6988">MPWDHYTDIYLGVIQPLQRVSDQLSITIEIEAEGEIDENTVNLKIRETLNQIGAEIERFE</sequence>
<evidence type="ECO:0000313" key="1">
    <source>
        <dbReference type="EMBL" id="RZN63968.1"/>
    </source>
</evidence>
<organism evidence="1 2">
    <name type="scientific">Methanoliparum thermophilum</name>
    <dbReference type="NCBI Taxonomy" id="2491083"/>
    <lineage>
        <taxon>Archaea</taxon>
        <taxon>Methanobacteriati</taxon>
        <taxon>Methanobacteriota</taxon>
        <taxon>Candidatus Methanoliparia</taxon>
        <taxon>Candidatus Methanoliparales</taxon>
        <taxon>Candidatus Methanoliparaceae</taxon>
        <taxon>Candidatus Methanoliparum</taxon>
    </lineage>
</organism>
<dbReference type="Proteomes" id="UP000317158">
    <property type="component" value="Unassembled WGS sequence"/>
</dbReference>
<reference evidence="1 2" key="1">
    <citation type="journal article" date="2019" name="Nat. Microbiol.">
        <title>Wide diversity of methane and short-chain alkane metabolisms in uncultured archaea.</title>
        <authorList>
            <person name="Borrel G."/>
            <person name="Adam P.S."/>
            <person name="McKay L.J."/>
            <person name="Chen L.X."/>
            <person name="Sierra-Garcia I.N."/>
            <person name="Sieber C.M."/>
            <person name="Letourneur Q."/>
            <person name="Ghozlane A."/>
            <person name="Andersen G.L."/>
            <person name="Li W.J."/>
            <person name="Hallam S.J."/>
            <person name="Muyzer G."/>
            <person name="de Oliveira V.M."/>
            <person name="Inskeep W.P."/>
            <person name="Banfield J.F."/>
            <person name="Gribaldo S."/>
        </authorList>
    </citation>
    <scope>NUCLEOTIDE SEQUENCE [LARGE SCALE GENOMIC DNA]</scope>
    <source>
        <strain evidence="1">NM1a</strain>
    </source>
</reference>
<dbReference type="EMBL" id="RXIF01000011">
    <property type="protein sequence ID" value="RZN63968.1"/>
    <property type="molecule type" value="Genomic_DNA"/>
</dbReference>
<dbReference type="AlphaFoldDB" id="A0A520KQW4"/>
<evidence type="ECO:0000313" key="2">
    <source>
        <dbReference type="Proteomes" id="UP000317158"/>
    </source>
</evidence>
<protein>
    <submittedName>
        <fullName evidence="1">Uncharacterized protein</fullName>
    </submittedName>
</protein>
<comment type="caution">
    <text evidence="1">The sequence shown here is derived from an EMBL/GenBank/DDBJ whole genome shotgun (WGS) entry which is preliminary data.</text>
</comment>
<accession>A0A520KQW4</accession>
<gene>
    <name evidence="1" type="ORF">EF806_05970</name>
</gene>
<proteinExistence type="predicted"/>
<name>A0A520KQW4_METT2</name>